<dbReference type="InterPro" id="IPR036322">
    <property type="entry name" value="WD40_repeat_dom_sf"/>
</dbReference>
<sequence length="789" mass="89573">MSSVINFAIKPVYKSQNLFTSCNLQWNHNGTLFFSGCNDCINVIDPSDWSIKYKIRDPADNDEISISAYLIVDNLAYVCYVSGLCKIFVLPRMPHEKPYIKHQWKVTDNTCYVSVLAHNNKRQLLVMGMTNNTTVVWNRNGNRVYTIKGAIRVTSLNFELDDILYIGYERGEINKVLLKKDSHISKLETGHHNMRVTSFTLSTDKTKIFSTSTDGKLSIIDVKTNTLIDSVDLKSPLYDSVTHQNKEDNIYLATDNGLLYQFDVKARKHVKTINFGHHEPLMEILFNPVTSSYLLCTGNNDILVIDAIGDKLSSKRAYVGYFDQIYGAEYISEATNCIAICSNSKHINIFNINNNSSILTEAHEDMVTTIHSPSWNDFIFGSGSKDKNIKIWYMVSSDNGIGFSPKCLAFGSGHTDQISCLKFCNSKSSSQFVVTVSADNTLKLWDISDAIRNEACDKMVDITASSTLLAHSNEIMCLDVSSNDTLCVTGSKDKTAKLWHIKRSNMKLGIVGTLKGHTKPVWSVKFCETTSYVCTGCGDHKIRMFNISDLDCIQTFDEHEFGITQINFVPNRKAMISCDTNGIIKTWNLSKKTCEKTYDNEHDGFIWTTCVVPRKNKPTLVITGGNDGKFIIWEDCTEEEQQVFNVQIAEHEAKVQSVKNLIEQKKYKEGFLFAIELEQPFMCLKIIKFIIEEENNALEEIVSALDKTQLARLLDYLSQWITTKKYFIEASFTLNIMLRELEPMDVINNINSNIIFANLSYGMRHRDRLINLHDNFMLISKTYGDGHLD</sequence>
<feature type="repeat" description="WD" evidence="5">
    <location>
        <begin position="556"/>
        <end position="597"/>
    </location>
</feature>
<dbReference type="InterPro" id="IPR001680">
    <property type="entry name" value="WD40_rpt"/>
</dbReference>
<evidence type="ECO:0000256" key="4">
    <source>
        <dbReference type="ARBA" id="ARBA00023242"/>
    </source>
</evidence>
<evidence type="ECO:0000256" key="3">
    <source>
        <dbReference type="ARBA" id="ARBA00022737"/>
    </source>
</evidence>
<keyword evidence="3" id="KW-0677">Repeat</keyword>
<evidence type="ECO:0000313" key="8">
    <source>
        <dbReference type="Proteomes" id="UP000046392"/>
    </source>
</evidence>
<dbReference type="PROSITE" id="PS50294">
    <property type="entry name" value="WD_REPEATS_REGION"/>
    <property type="match status" value="2"/>
</dbReference>
<accession>A0A0N5BWS6</accession>
<keyword evidence="8" id="KW-1185">Reference proteome</keyword>
<keyword evidence="2 5" id="KW-0853">WD repeat</keyword>
<dbReference type="PROSITE" id="PS00678">
    <property type="entry name" value="WD_REPEATS_1"/>
    <property type="match status" value="2"/>
</dbReference>
<name>A0A0N5BWS6_STREA</name>
<organism evidence="8 9">
    <name type="scientific">Strongyloides papillosus</name>
    <name type="common">Intestinal threadworm</name>
    <dbReference type="NCBI Taxonomy" id="174720"/>
    <lineage>
        <taxon>Eukaryota</taxon>
        <taxon>Metazoa</taxon>
        <taxon>Ecdysozoa</taxon>
        <taxon>Nematoda</taxon>
        <taxon>Chromadorea</taxon>
        <taxon>Rhabditida</taxon>
        <taxon>Tylenchina</taxon>
        <taxon>Panagrolaimomorpha</taxon>
        <taxon>Strongyloidoidea</taxon>
        <taxon>Strongyloididae</taxon>
        <taxon>Strongyloides</taxon>
    </lineage>
</organism>
<dbReference type="PANTHER" id="PTHR19854">
    <property type="entry name" value="TRANSDUCIN BETA-LIKE 3"/>
    <property type="match status" value="1"/>
</dbReference>
<evidence type="ECO:0000256" key="2">
    <source>
        <dbReference type="ARBA" id="ARBA00022574"/>
    </source>
</evidence>
<evidence type="ECO:0000256" key="1">
    <source>
        <dbReference type="ARBA" id="ARBA00004604"/>
    </source>
</evidence>
<evidence type="ECO:0000256" key="5">
    <source>
        <dbReference type="PROSITE-ProRule" id="PRU00221"/>
    </source>
</evidence>
<dbReference type="InterPro" id="IPR019775">
    <property type="entry name" value="WD40_repeat_CS"/>
</dbReference>
<keyword evidence="6" id="KW-0175">Coiled coil</keyword>
<protein>
    <submittedName>
        <fullName evidence="9">WD_REPEATS_REGION domain-containing protein</fullName>
    </submittedName>
</protein>
<dbReference type="GO" id="GO:0000480">
    <property type="term" value="P:endonucleolytic cleavage in 5'-ETS of tricistronic rRNA transcript (SSU-rRNA, 5.8S rRNA, LSU-rRNA)"/>
    <property type="evidence" value="ECO:0007669"/>
    <property type="project" value="TreeGrafter"/>
</dbReference>
<dbReference type="SMART" id="SM00320">
    <property type="entry name" value="WD40"/>
    <property type="match status" value="11"/>
</dbReference>
<dbReference type="GO" id="GO:0030686">
    <property type="term" value="C:90S preribosome"/>
    <property type="evidence" value="ECO:0007669"/>
    <property type="project" value="TreeGrafter"/>
</dbReference>
<comment type="subcellular location">
    <subcellularLocation>
        <location evidence="1">Nucleus</location>
        <location evidence="1">Nucleolus</location>
    </subcellularLocation>
</comment>
<dbReference type="GO" id="GO:0034511">
    <property type="term" value="F:U3 snoRNA binding"/>
    <property type="evidence" value="ECO:0007669"/>
    <property type="project" value="TreeGrafter"/>
</dbReference>
<feature type="repeat" description="WD" evidence="5">
    <location>
        <begin position="468"/>
        <end position="509"/>
    </location>
</feature>
<reference evidence="9" key="1">
    <citation type="submission" date="2017-02" db="UniProtKB">
        <authorList>
            <consortium name="WormBaseParasite"/>
        </authorList>
    </citation>
    <scope>IDENTIFICATION</scope>
</reference>
<dbReference type="PROSITE" id="PS50082">
    <property type="entry name" value="WD_REPEATS_2"/>
    <property type="match status" value="4"/>
</dbReference>
<dbReference type="Gene3D" id="2.130.10.10">
    <property type="entry name" value="YVTN repeat-like/Quinoprotein amine dehydrogenase"/>
    <property type="match status" value="3"/>
</dbReference>
<dbReference type="PRINTS" id="PR00320">
    <property type="entry name" value="GPROTEINBRPT"/>
</dbReference>
<evidence type="ECO:0000256" key="6">
    <source>
        <dbReference type="SAM" id="Coils"/>
    </source>
</evidence>
<dbReference type="PANTHER" id="PTHR19854:SF15">
    <property type="entry name" value="TRANSDUCIN BETA-LIKE PROTEIN 3"/>
    <property type="match status" value="1"/>
</dbReference>
<dbReference type="AlphaFoldDB" id="A0A0N5BWS6"/>
<evidence type="ECO:0000259" key="7">
    <source>
        <dbReference type="Pfam" id="PF08625"/>
    </source>
</evidence>
<feature type="repeat" description="WD" evidence="5">
    <location>
        <begin position="514"/>
        <end position="555"/>
    </location>
</feature>
<dbReference type="GO" id="GO:0000472">
    <property type="term" value="P:endonucleolytic cleavage to generate mature 5'-end of SSU-rRNA from (SSU-rRNA, 5.8S rRNA, LSU-rRNA)"/>
    <property type="evidence" value="ECO:0007669"/>
    <property type="project" value="TreeGrafter"/>
</dbReference>
<dbReference type="CDD" id="cd00200">
    <property type="entry name" value="WD40"/>
    <property type="match status" value="1"/>
</dbReference>
<dbReference type="InterPro" id="IPR013934">
    <property type="entry name" value="Utp13_C"/>
</dbReference>
<feature type="repeat" description="WD" evidence="5">
    <location>
        <begin position="411"/>
        <end position="455"/>
    </location>
</feature>
<dbReference type="STRING" id="174720.A0A0N5BWS6"/>
<dbReference type="Pfam" id="PF00400">
    <property type="entry name" value="WD40"/>
    <property type="match status" value="5"/>
</dbReference>
<keyword evidence="4" id="KW-0539">Nucleus</keyword>
<dbReference type="GO" id="GO:0032040">
    <property type="term" value="C:small-subunit processome"/>
    <property type="evidence" value="ECO:0007669"/>
    <property type="project" value="InterPro"/>
</dbReference>
<evidence type="ECO:0000313" key="9">
    <source>
        <dbReference type="WBParaSite" id="SPAL_0001026600.1"/>
    </source>
</evidence>
<dbReference type="SUPFAM" id="SSF50978">
    <property type="entry name" value="WD40 repeat-like"/>
    <property type="match status" value="2"/>
</dbReference>
<dbReference type="InterPro" id="IPR015943">
    <property type="entry name" value="WD40/YVTN_repeat-like_dom_sf"/>
</dbReference>
<feature type="domain" description="U3 small nucleolar RNA-associated protein 13 C-terminal" evidence="7">
    <location>
        <begin position="656"/>
        <end position="779"/>
    </location>
</feature>
<dbReference type="WBParaSite" id="SPAL_0001026600.1">
    <property type="protein sequence ID" value="SPAL_0001026600.1"/>
    <property type="gene ID" value="SPAL_0001026600"/>
</dbReference>
<proteinExistence type="predicted"/>
<dbReference type="SUPFAM" id="SSF101898">
    <property type="entry name" value="NHL repeat"/>
    <property type="match status" value="1"/>
</dbReference>
<dbReference type="InterPro" id="IPR020472">
    <property type="entry name" value="WD40_PAC1"/>
</dbReference>
<dbReference type="Pfam" id="PF08625">
    <property type="entry name" value="Utp13"/>
    <property type="match status" value="1"/>
</dbReference>
<dbReference type="Proteomes" id="UP000046392">
    <property type="component" value="Unplaced"/>
</dbReference>
<feature type="coiled-coil region" evidence="6">
    <location>
        <begin position="648"/>
        <end position="711"/>
    </location>
</feature>